<dbReference type="EMBL" id="AP014548">
    <property type="protein sequence ID" value="BAO55818.1"/>
    <property type="molecule type" value="Genomic_DNA"/>
</dbReference>
<evidence type="ECO:0000256" key="1">
    <source>
        <dbReference type="ARBA" id="ARBA00004418"/>
    </source>
</evidence>
<dbReference type="RefSeq" id="WP_231862375.1">
    <property type="nucleotide sequence ID" value="NZ_AP014548.1"/>
</dbReference>
<evidence type="ECO:0000256" key="8">
    <source>
        <dbReference type="ARBA" id="ARBA00022982"/>
    </source>
</evidence>
<feature type="binding site" description="covalent" evidence="13">
    <location>
        <position position="257"/>
    </location>
    <ligand>
        <name>heme c</name>
        <dbReference type="ChEBI" id="CHEBI:61717"/>
        <label>2</label>
    </ligand>
</feature>
<gene>
    <name evidence="17" type="ORF">NMS_1809</name>
</gene>
<dbReference type="InterPro" id="IPR036909">
    <property type="entry name" value="Cyt_c-like_dom_sf"/>
</dbReference>
<evidence type="ECO:0000313" key="18">
    <source>
        <dbReference type="Proteomes" id="UP000031760"/>
    </source>
</evidence>
<dbReference type="Gene3D" id="1.10.760.10">
    <property type="entry name" value="Cytochrome c-like domain"/>
    <property type="match status" value="2"/>
</dbReference>
<accession>W8VVW7</accession>
<dbReference type="PANTHER" id="PTHR30600:SF10">
    <property type="entry name" value="BLL6722 PROTEIN"/>
    <property type="match status" value="1"/>
</dbReference>
<keyword evidence="5 14" id="KW-0479">Metal-binding</keyword>
<keyword evidence="7" id="KW-0574">Periplasm</keyword>
<dbReference type="STRING" id="1454201.NMS_1809"/>
<feature type="binding site" description="covalent" evidence="13">
    <location>
        <position position="109"/>
    </location>
    <ligand>
        <name>heme c</name>
        <dbReference type="ChEBI" id="CHEBI:61717"/>
        <label>1</label>
    </ligand>
</feature>
<keyword evidence="17" id="KW-0575">Peroxidase</keyword>
<dbReference type="InterPro" id="IPR004852">
    <property type="entry name" value="Di-haem_cyt_c_peroxidsae"/>
</dbReference>
<keyword evidence="9" id="KW-0560">Oxidoreductase</keyword>
<comment type="pathway">
    <text evidence="2">One-carbon metabolism; methylamine degradation.</text>
</comment>
<dbReference type="Proteomes" id="UP000031760">
    <property type="component" value="Chromosome"/>
</dbReference>
<name>W8VVW7_9FLAO</name>
<evidence type="ECO:0000256" key="5">
    <source>
        <dbReference type="ARBA" id="ARBA00022723"/>
    </source>
</evidence>
<dbReference type="GO" id="GO:0020037">
    <property type="term" value="F:heme binding"/>
    <property type="evidence" value="ECO:0007669"/>
    <property type="project" value="InterPro"/>
</dbReference>
<feature type="binding site" description="axial binding residue" evidence="14">
    <location>
        <position position="113"/>
    </location>
    <ligand>
        <name>heme c</name>
        <dbReference type="ChEBI" id="CHEBI:61717"/>
        <label>1</label>
    </ligand>
    <ligandPart>
        <name>Fe</name>
        <dbReference type="ChEBI" id="CHEBI:18248"/>
    </ligandPart>
</feature>
<keyword evidence="4 13" id="KW-0349">Heme</keyword>
<dbReference type="KEGG" id="nmf:NMS_1809"/>
<keyword evidence="3" id="KW-0813">Transport</keyword>
<evidence type="ECO:0000256" key="9">
    <source>
        <dbReference type="ARBA" id="ARBA00023002"/>
    </source>
</evidence>
<evidence type="ECO:0000259" key="16">
    <source>
        <dbReference type="PROSITE" id="PS51007"/>
    </source>
</evidence>
<dbReference type="GO" id="GO:0042597">
    <property type="term" value="C:periplasmic space"/>
    <property type="evidence" value="ECO:0007669"/>
    <property type="project" value="UniProtKB-SubCell"/>
</dbReference>
<evidence type="ECO:0000256" key="12">
    <source>
        <dbReference type="ARBA" id="ARBA00073576"/>
    </source>
</evidence>
<proteinExistence type="predicted"/>
<dbReference type="SUPFAM" id="SSF46626">
    <property type="entry name" value="Cytochrome c"/>
    <property type="match status" value="2"/>
</dbReference>
<dbReference type="InterPro" id="IPR051395">
    <property type="entry name" value="Cytochrome_c_Peroxidase/MauG"/>
</dbReference>
<reference evidence="17 18" key="1">
    <citation type="journal article" date="2014" name="Proc. Natl. Acad. Sci. U.S.A.">
        <title>Functional characterization of flavobacteria rhodopsins reveals a unique class of light-driven chloride pump in bacteria.</title>
        <authorList>
            <person name="Yoshizawa S."/>
            <person name="Kumagai Y."/>
            <person name="Kim H."/>
            <person name="Ogura Y."/>
            <person name="Hayashi T."/>
            <person name="Iwasaki W."/>
            <person name="DeLong E.F."/>
            <person name="Kogure K."/>
        </authorList>
    </citation>
    <scope>NUCLEOTIDE SEQUENCE [LARGE SCALE GENOMIC DNA]</scope>
    <source>
        <strain evidence="17 18">S1-08</strain>
    </source>
</reference>
<evidence type="ECO:0000256" key="11">
    <source>
        <dbReference type="ARBA" id="ARBA00058991"/>
    </source>
</evidence>
<keyword evidence="15" id="KW-1133">Transmembrane helix</keyword>
<dbReference type="PANTHER" id="PTHR30600">
    <property type="entry name" value="CYTOCHROME C PEROXIDASE-RELATED"/>
    <property type="match status" value="1"/>
</dbReference>
<evidence type="ECO:0000313" key="17">
    <source>
        <dbReference type="EMBL" id="BAO55818.1"/>
    </source>
</evidence>
<keyword evidence="8" id="KW-0249">Electron transport</keyword>
<comment type="PTM">
    <text evidence="13">Binds 2 heme groups per subunit.</text>
</comment>
<comment type="subcellular location">
    <subcellularLocation>
        <location evidence="1">Periplasm</location>
    </subcellularLocation>
</comment>
<keyword evidence="15" id="KW-0812">Transmembrane</keyword>
<evidence type="ECO:0000256" key="6">
    <source>
        <dbReference type="ARBA" id="ARBA00022729"/>
    </source>
</evidence>
<keyword evidence="15" id="KW-0472">Membrane</keyword>
<dbReference type="PROSITE" id="PS51007">
    <property type="entry name" value="CYTC"/>
    <property type="match status" value="1"/>
</dbReference>
<keyword evidence="10 14" id="KW-0408">Iron</keyword>
<protein>
    <recommendedName>
        <fullName evidence="12">Methylamine utilization protein MauG</fullName>
    </recommendedName>
</protein>
<dbReference type="Pfam" id="PF03150">
    <property type="entry name" value="CCP_MauG"/>
    <property type="match status" value="1"/>
</dbReference>
<sequence>MTDLQHIKIVSTFFLIAIMAMAFTSCKNTEQAEGYSEIDKLRALYGQPNSNLWPEPQLDSLVDRESFEDLGLLPKVKFPVTNPYSKSKKELGKMLFFDGRLSETGHIACASCHNPELAWTDNLTRSFGHMRQRGRRNAMTILNSAYADELFWDGRAESLEDQARFPIPDKLEMNSNLDIAVENIAAVEGYKPMFKDAFGDEEVTLDRILDAIATFERTVKSPKSKFDKFISGDDSQFSDQELQGLHLFRTKAQCINCHNTPYFSDNQYHNDGQHLFGTKDEDLGRYYVTNDLLDLGKFRTPSLRETTRTGPWMHHGHFPNLVDVLDLYNLGNPAPIQSKYIGIGRDSLIPQPSPLLKPLGLSREEINAVIAFLGTLSTNTERVNLARMPE</sequence>
<dbReference type="PIRSF" id="PIRSF000294">
    <property type="entry name" value="Cytochrome-c_peroxidase"/>
    <property type="match status" value="1"/>
</dbReference>
<dbReference type="HOGENOM" id="CLU_034652_3_2_10"/>
<dbReference type="GO" id="GO:0046872">
    <property type="term" value="F:metal ion binding"/>
    <property type="evidence" value="ECO:0007669"/>
    <property type="project" value="UniProtKB-KW"/>
</dbReference>
<feature type="binding site" description="axial binding residue" evidence="14">
    <location>
        <position position="129"/>
    </location>
    <ligand>
        <name>heme c</name>
        <dbReference type="ChEBI" id="CHEBI:61717"/>
        <label>1</label>
    </ligand>
    <ligandPart>
        <name>Fe</name>
        <dbReference type="ChEBI" id="CHEBI:18248"/>
    </ligandPart>
</feature>
<feature type="binding site" description="covalent" evidence="13">
    <location>
        <position position="112"/>
    </location>
    <ligand>
        <name>heme c</name>
        <dbReference type="ChEBI" id="CHEBI:61717"/>
        <label>1</label>
    </ligand>
</feature>
<comment type="cofactor">
    <cofactor evidence="13">
        <name>heme</name>
        <dbReference type="ChEBI" id="CHEBI:30413"/>
    </cofactor>
    <text evidence="13">Binds 2 heme groups.</text>
</comment>
<evidence type="ECO:0000256" key="7">
    <source>
        <dbReference type="ARBA" id="ARBA00022764"/>
    </source>
</evidence>
<dbReference type="InterPro" id="IPR026259">
    <property type="entry name" value="MauG/Cytc_peroxidase"/>
</dbReference>
<comment type="function">
    <text evidence="11">Involved in methylamine metabolism. Essential for the maturation of the beta subunit of MADH, presumably via a step in the biosynthesis of tryptophan tryptophylquinone (TTQ), the cofactor of MADH.</text>
</comment>
<evidence type="ECO:0000256" key="2">
    <source>
        <dbReference type="ARBA" id="ARBA00004856"/>
    </source>
</evidence>
<dbReference type="InterPro" id="IPR009056">
    <property type="entry name" value="Cyt_c-like_dom"/>
</dbReference>
<evidence type="ECO:0000256" key="3">
    <source>
        <dbReference type="ARBA" id="ARBA00022448"/>
    </source>
</evidence>
<keyword evidence="18" id="KW-1185">Reference proteome</keyword>
<feature type="domain" description="Cytochrome c" evidence="16">
    <location>
        <begin position="239"/>
        <end position="377"/>
    </location>
</feature>
<evidence type="ECO:0000256" key="14">
    <source>
        <dbReference type="PIRSR" id="PIRSR000294-2"/>
    </source>
</evidence>
<evidence type="ECO:0000256" key="4">
    <source>
        <dbReference type="ARBA" id="ARBA00022617"/>
    </source>
</evidence>
<feature type="binding site" description="covalent" evidence="13">
    <location>
        <position position="254"/>
    </location>
    <ligand>
        <name>heme c</name>
        <dbReference type="ChEBI" id="CHEBI:61717"/>
        <label>2</label>
    </ligand>
</feature>
<organism evidence="17 18">
    <name type="scientific">Nonlabens marinus S1-08</name>
    <dbReference type="NCBI Taxonomy" id="1454201"/>
    <lineage>
        <taxon>Bacteria</taxon>
        <taxon>Pseudomonadati</taxon>
        <taxon>Bacteroidota</taxon>
        <taxon>Flavobacteriia</taxon>
        <taxon>Flavobacteriales</taxon>
        <taxon>Flavobacteriaceae</taxon>
        <taxon>Nonlabens</taxon>
    </lineage>
</organism>
<dbReference type="FunFam" id="1.10.760.10:FF:000019">
    <property type="entry name" value="Di-heme cytochrome C peroxidase"/>
    <property type="match status" value="1"/>
</dbReference>
<feature type="binding site" description="axial binding residue" evidence="14">
    <location>
        <position position="258"/>
    </location>
    <ligand>
        <name>heme c</name>
        <dbReference type="ChEBI" id="CHEBI:61717"/>
        <label>2</label>
    </ligand>
    <ligandPart>
        <name>Fe</name>
        <dbReference type="ChEBI" id="CHEBI:18248"/>
    </ligandPart>
</feature>
<evidence type="ECO:0000256" key="10">
    <source>
        <dbReference type="ARBA" id="ARBA00023004"/>
    </source>
</evidence>
<feature type="transmembrane region" description="Helical" evidence="15">
    <location>
        <begin position="7"/>
        <end position="24"/>
    </location>
</feature>
<keyword evidence="6" id="KW-0732">Signal</keyword>
<dbReference type="GO" id="GO:0004130">
    <property type="term" value="F:cytochrome-c peroxidase activity"/>
    <property type="evidence" value="ECO:0007669"/>
    <property type="project" value="TreeGrafter"/>
</dbReference>
<dbReference type="AlphaFoldDB" id="W8VVW7"/>
<evidence type="ECO:0000256" key="15">
    <source>
        <dbReference type="SAM" id="Phobius"/>
    </source>
</evidence>
<evidence type="ECO:0000256" key="13">
    <source>
        <dbReference type="PIRSR" id="PIRSR000294-1"/>
    </source>
</evidence>
<dbReference type="GO" id="GO:0009055">
    <property type="term" value="F:electron transfer activity"/>
    <property type="evidence" value="ECO:0007669"/>
    <property type="project" value="InterPro"/>
</dbReference>